<accession>A0A508WSA8</accession>
<proteinExistence type="predicted"/>
<dbReference type="EMBL" id="CABFNB010000057">
    <property type="protein sequence ID" value="VTZ60362.1"/>
    <property type="molecule type" value="Genomic_DNA"/>
</dbReference>
<evidence type="ECO:0000313" key="2">
    <source>
        <dbReference type="Proteomes" id="UP000507954"/>
    </source>
</evidence>
<reference evidence="1 2" key="1">
    <citation type="submission" date="2019-06" db="EMBL/GenBank/DDBJ databases">
        <authorList>
            <person name="Le Quere A."/>
            <person name="Colella S."/>
        </authorList>
    </citation>
    <scope>NUCLEOTIDE SEQUENCE [LARGE SCALE GENOMIC DNA]</scope>
    <source>
        <strain evidence="1">EmedicaeMD41</strain>
    </source>
</reference>
<evidence type="ECO:0000313" key="1">
    <source>
        <dbReference type="EMBL" id="VTZ60362.1"/>
    </source>
</evidence>
<name>A0A508WSA8_9HYPH</name>
<dbReference type="AlphaFoldDB" id="A0A508WSA8"/>
<sequence length="61" mass="6486">MAITIFVQNQSGFYSRMRLAAPIFGRCFEQSFAAGAGFSRAAAVNRGERAKKAACLGVALV</sequence>
<organism evidence="1 2">
    <name type="scientific">Sinorhizobium medicae</name>
    <dbReference type="NCBI Taxonomy" id="110321"/>
    <lineage>
        <taxon>Bacteria</taxon>
        <taxon>Pseudomonadati</taxon>
        <taxon>Pseudomonadota</taxon>
        <taxon>Alphaproteobacteria</taxon>
        <taxon>Hyphomicrobiales</taxon>
        <taxon>Rhizobiaceae</taxon>
        <taxon>Sinorhizobium/Ensifer group</taxon>
        <taxon>Sinorhizobium</taxon>
    </lineage>
</organism>
<dbReference type="Proteomes" id="UP000507954">
    <property type="component" value="Unassembled WGS sequence"/>
</dbReference>
<protein>
    <submittedName>
        <fullName evidence="1">Uncharacterized protein</fullName>
    </submittedName>
</protein>
<gene>
    <name evidence="1" type="ORF">EMEDMD4_150141</name>
</gene>